<accession>A0A1I5GQY3</accession>
<dbReference type="Proteomes" id="UP000183642">
    <property type="component" value="Unassembled WGS sequence"/>
</dbReference>
<proteinExistence type="predicted"/>
<evidence type="ECO:0000313" key="3">
    <source>
        <dbReference type="Proteomes" id="UP000183642"/>
    </source>
</evidence>
<evidence type="ECO:0008006" key="4">
    <source>
        <dbReference type="Google" id="ProtNLM"/>
    </source>
</evidence>
<name>A0A1I5GQY3_9ACTN</name>
<dbReference type="RefSeq" id="WP_075014376.1">
    <property type="nucleotide sequence ID" value="NZ_FOWE01000007.1"/>
</dbReference>
<evidence type="ECO:0000256" key="1">
    <source>
        <dbReference type="SAM" id="MobiDB-lite"/>
    </source>
</evidence>
<organism evidence="2 3">
    <name type="scientific">Geodermatophilus obscurus</name>
    <dbReference type="NCBI Taxonomy" id="1861"/>
    <lineage>
        <taxon>Bacteria</taxon>
        <taxon>Bacillati</taxon>
        <taxon>Actinomycetota</taxon>
        <taxon>Actinomycetes</taxon>
        <taxon>Geodermatophilales</taxon>
        <taxon>Geodermatophilaceae</taxon>
        <taxon>Geodermatophilus</taxon>
    </lineage>
</organism>
<keyword evidence="3" id="KW-1185">Reference proteome</keyword>
<gene>
    <name evidence="2" type="ORF">SAMN05660359_03044</name>
</gene>
<dbReference type="OrthoDB" id="3381577at2"/>
<dbReference type="EMBL" id="FOWE01000007">
    <property type="protein sequence ID" value="SFO38329.1"/>
    <property type="molecule type" value="Genomic_DNA"/>
</dbReference>
<sequence length="102" mass="11315">MPRRGRRAGGGRPGGRPPLARPDPVEEAGDGDWVVRSLSGAASTKSYRCPGCDQEVRPGTPHLVTWPAYPSGSDLDPWDTDSAADLRRHWHTACWRARDRRR</sequence>
<protein>
    <recommendedName>
        <fullName evidence="4">ATP/GTP-binding protein</fullName>
    </recommendedName>
</protein>
<feature type="region of interest" description="Disordered" evidence="1">
    <location>
        <begin position="1"/>
        <end position="30"/>
    </location>
</feature>
<dbReference type="AlphaFoldDB" id="A0A1I5GQY3"/>
<evidence type="ECO:0000313" key="2">
    <source>
        <dbReference type="EMBL" id="SFO38329.1"/>
    </source>
</evidence>
<reference evidence="3" key="1">
    <citation type="submission" date="2016-10" db="EMBL/GenBank/DDBJ databases">
        <authorList>
            <person name="Varghese N."/>
            <person name="Submissions S."/>
        </authorList>
    </citation>
    <scope>NUCLEOTIDE SEQUENCE [LARGE SCALE GENOMIC DNA]</scope>
    <source>
        <strain evidence="3">DSM 43161</strain>
    </source>
</reference>